<feature type="domain" description="DUF7700" evidence="1">
    <location>
        <begin position="30"/>
        <end position="162"/>
    </location>
</feature>
<dbReference type="Pfam" id="PF24777">
    <property type="entry name" value="DUF7700"/>
    <property type="match status" value="1"/>
</dbReference>
<reference evidence="2" key="1">
    <citation type="journal article" date="2010" name="PLoS Genet.">
        <title>The genome of a pathogenic rhodococcus: cooptive virulence underpinned by key gene acquisitions.</title>
        <authorList>
            <person name="Letek M."/>
            <person name="Gonzalez P."/>
            <person name="Macarthur I."/>
            <person name="Rodriguez H."/>
            <person name="Freeman T.C."/>
            <person name="Valero-Rello A."/>
            <person name="Blanco M."/>
            <person name="Buckley T."/>
            <person name="Cherevach I."/>
            <person name="Fahey R."/>
            <person name="Hapeshi A."/>
            <person name="Holdstock J."/>
            <person name="Leadon D."/>
            <person name="Navas J."/>
            <person name="Ocampo A."/>
            <person name="Quail M.A."/>
            <person name="Sanders M."/>
            <person name="Scortti M.M."/>
            <person name="Prescott J.F."/>
            <person name="Fogarty U."/>
            <person name="Meijer W.G."/>
            <person name="Parkhill J."/>
            <person name="Bentley S.D."/>
            <person name="Vazquez-Boland J.A."/>
        </authorList>
    </citation>
    <scope>NUCLEOTIDE SEQUENCE [LARGE SCALE GENOMIC DNA]</scope>
    <source>
        <strain evidence="2 3">103S</strain>
    </source>
</reference>
<dbReference type="InterPro" id="IPR056117">
    <property type="entry name" value="DUF7700"/>
</dbReference>
<dbReference type="Proteomes" id="UP001154400">
    <property type="component" value="Chromosome"/>
</dbReference>
<evidence type="ECO:0000259" key="1">
    <source>
        <dbReference type="Pfam" id="PF24777"/>
    </source>
</evidence>
<evidence type="ECO:0000313" key="2">
    <source>
        <dbReference type="EMBL" id="CBH47615.1"/>
    </source>
</evidence>
<gene>
    <name evidence="2" type="ordered locus">REQ_15370</name>
</gene>
<dbReference type="RefSeq" id="WP_013415464.1">
    <property type="nucleotide sequence ID" value="NC_014659.1"/>
</dbReference>
<organism evidence="2">
    <name type="scientific">Rhodococcus hoagii (strain 103S)</name>
    <name type="common">Rhodococcus equi</name>
    <dbReference type="NCBI Taxonomy" id="685727"/>
    <lineage>
        <taxon>Bacteria</taxon>
        <taxon>Bacillati</taxon>
        <taxon>Actinomycetota</taxon>
        <taxon>Actinomycetes</taxon>
        <taxon>Mycobacteriales</taxon>
        <taxon>Nocardiaceae</taxon>
        <taxon>Prescottella</taxon>
    </lineage>
</organism>
<proteinExistence type="predicted"/>
<dbReference type="KEGG" id="req:REQ_15370"/>
<dbReference type="AlphaFoldDB" id="A0A3S5Y502"/>
<name>A0A3S5Y502_RHOH1</name>
<protein>
    <recommendedName>
        <fullName evidence="1">DUF7700 domain-containing protein</fullName>
    </recommendedName>
</protein>
<dbReference type="EMBL" id="FN563149">
    <property type="protein sequence ID" value="CBH47615.1"/>
    <property type="molecule type" value="Genomic_DNA"/>
</dbReference>
<sequence>MNPSGIEAYRLGRSFDVMPIPMDPAHCVDVPAGPLIFVVESRHLTDEAINSNAVERGRPDATYDSGIDDEGACVHVLSAGDRSEHLRFDCFDNEPHYHYIRQADQQNVVVRFDQFAEGDARDWTLGRLRSRLPHMLGFLGLTELADAVQATDLEPAVAEVERLLSR</sequence>
<evidence type="ECO:0000313" key="3">
    <source>
        <dbReference type="Proteomes" id="UP000006892"/>
    </source>
</evidence>
<accession>A0A3S5Y502</accession>